<evidence type="ECO:0000259" key="2">
    <source>
        <dbReference type="Pfam" id="PF20155"/>
    </source>
</evidence>
<organism evidence="3 4">
    <name type="scientific">Acinetobacter pseudolwoffii</name>
    <dbReference type="NCBI Taxonomy" id="2053287"/>
    <lineage>
        <taxon>Bacteria</taxon>
        <taxon>Pseudomonadati</taxon>
        <taxon>Pseudomonadota</taxon>
        <taxon>Gammaproteobacteria</taxon>
        <taxon>Moraxellales</taxon>
        <taxon>Moraxellaceae</taxon>
        <taxon>Acinetobacter</taxon>
    </lineage>
</organism>
<dbReference type="Pfam" id="PF20155">
    <property type="entry name" value="TMP_3"/>
    <property type="match status" value="1"/>
</dbReference>
<dbReference type="NCBIfam" id="TIGR02675">
    <property type="entry name" value="tape_meas_nterm"/>
    <property type="match status" value="1"/>
</dbReference>
<dbReference type="EMBL" id="APRJ01000011">
    <property type="protein sequence ID" value="ENW86448.1"/>
    <property type="molecule type" value="Genomic_DNA"/>
</dbReference>
<dbReference type="OrthoDB" id="6174294at2"/>
<evidence type="ECO:0000313" key="3">
    <source>
        <dbReference type="EMBL" id="ENW86448.1"/>
    </source>
</evidence>
<keyword evidence="1" id="KW-0175">Coiled coil</keyword>
<comment type="caution">
    <text evidence="3">The sequence shown here is derived from an EMBL/GenBank/DDBJ whole genome shotgun (WGS) entry which is preliminary data.</text>
</comment>
<feature type="coiled-coil region" evidence="1">
    <location>
        <begin position="997"/>
        <end position="1049"/>
    </location>
</feature>
<evidence type="ECO:0000256" key="1">
    <source>
        <dbReference type="SAM" id="Coils"/>
    </source>
</evidence>
<gene>
    <name evidence="3" type="ORF">F906_01503</name>
</gene>
<reference evidence="3 4" key="1">
    <citation type="submission" date="2013-02" db="EMBL/GenBank/DDBJ databases">
        <title>The Genome Sequence of Acinetobacter sp. NIPH 713.</title>
        <authorList>
            <consortium name="The Broad Institute Genome Sequencing Platform"/>
            <consortium name="The Broad Institute Genome Sequencing Center for Infectious Disease"/>
            <person name="Cerqueira G."/>
            <person name="Feldgarden M."/>
            <person name="Courvalin P."/>
            <person name="Perichon B."/>
            <person name="Grillot-Courvalin C."/>
            <person name="Clermont D."/>
            <person name="Rocha E."/>
            <person name="Yoon E.-J."/>
            <person name="Nemec A."/>
            <person name="Walker B."/>
            <person name="Young S.K."/>
            <person name="Zeng Q."/>
            <person name="Gargeya S."/>
            <person name="Fitzgerald M."/>
            <person name="Haas B."/>
            <person name="Abouelleil A."/>
            <person name="Alvarado L."/>
            <person name="Arachchi H.M."/>
            <person name="Berlin A.M."/>
            <person name="Chapman S.B."/>
            <person name="Dewar J."/>
            <person name="Goldberg J."/>
            <person name="Griggs A."/>
            <person name="Gujja S."/>
            <person name="Hansen M."/>
            <person name="Howarth C."/>
            <person name="Imamovic A."/>
            <person name="Larimer J."/>
            <person name="McCowan C."/>
            <person name="Murphy C."/>
            <person name="Neiman D."/>
            <person name="Pearson M."/>
            <person name="Priest M."/>
            <person name="Roberts A."/>
            <person name="Saif S."/>
            <person name="Shea T."/>
            <person name="Sisk P."/>
            <person name="Sykes S."/>
            <person name="Wortman J."/>
            <person name="Nusbaum C."/>
            <person name="Birren B."/>
        </authorList>
    </citation>
    <scope>NUCLEOTIDE SEQUENCE [LARGE SCALE GENOMIC DNA]</scope>
    <source>
        <strain evidence="3 4">NIPH 713</strain>
    </source>
</reference>
<dbReference type="PATRIC" id="fig|1217709.3.peg.1453"/>
<keyword evidence="4" id="KW-1185">Reference proteome</keyword>
<dbReference type="RefSeq" id="WP_005171362.1">
    <property type="nucleotide sequence ID" value="NZ_KB850035.1"/>
</dbReference>
<feature type="domain" description="Tape measure protein N-terminal" evidence="2">
    <location>
        <begin position="469"/>
        <end position="660"/>
    </location>
</feature>
<name>N9KR51_9GAMM</name>
<accession>N9KR51</accession>
<dbReference type="Proteomes" id="UP000023774">
    <property type="component" value="Unassembled WGS sequence"/>
</dbReference>
<proteinExistence type="predicted"/>
<sequence>MSGKNLTFKLVMDADTKGFDAGTKASKDNWESFISLLKKEADGLKAASVETGKEVGKIVPDDLQKKADQAKGKLGEVSQAAGELQGQAVQTAGKIDGLGNELQDTANKANKAGFEIGGAIPGDAVQLAEMLGNKFFSAAKEIESLGDKSTISAGELRAMSSAGEQGLNELNLALKAAQAELVRLQSTDGTLQDIEIAKQRVLSIQDAINEASSAFNYYQGVAINAMKGVDGATQSAINQVQRFSAVDLTGVVGEAQTATRAIESMGDGASLSTKEIERIGSIGTNSINALERELLTARNAFSALEKSSEAVTLNEIKAAGDKVKGLEQAVDLTKSAFSEFNVKATTAMQNVTTSTDKASGSAKQAGHAIYDALGIKPPSVINDAIADLTRKLENFKANSKLPAEEVERVTKITEQQIEKLKSELNGVEPAAQKANSGVSVFSRGMDGAKFAVTALVGALATIGVGLGLRELAQAADSYTNLSARINIATSDGGNFQQAMAGVHQVALMTNSSLDATAGLFTKVNDVGKQMGMTQQQSLDLVKTINMAIQTGGGDAAASEAAIVQLTQALQSGVLRGDEFNSIMEQAPGISKALAQSLGVTTGELRAMAGEGQLSAEKVIKALQDQSAAIEADYAKFPTTIGNALQKISTQWQILIGEMDQANGSSAAVANALSIIADNLGILKVFFDDVAEGVGYFTSKFDDIDPSTLNALRDTLTQVYENIKLNIKYVADFGETAWSAFTSALDAISPLFNALIGGGEDVSGFTTFLNMLRMAMAAVSDASFGLNVGLKVLLSSVQFLAGGVYSLAAATLKYVPFMGDLADEAEKASDRMFAQAEKNMQGAIQLSTEHKWAVVETYEDIRKTQKEKNEEAVADSTATFADLVKQNQEFSQKSKDLAGERAAIDAQLNQARKDGNQSTIDAIIQKSNELEGREKEHAANKTALDKDMLASAQDYAETAIKANGGVMDGVMQADLLTKGYIVTIDEAGKVSVQAGQSAEQAAESAAKKEEALKLAKENVKKADEEYLAYQKQAAVERALLEQQIEQAKKTGDLNALASAQASINAINTKEAELANNRNLRIAELNKANAGSGQVAETAYSRASAAAKLFGMDLDVSLNKVSKSFSSSGNELDGLKTKLGEAGYTGKQAGDVLYQAWEEWLSKAKSQAEIDAANAKMREFEAQGVFSTKQVELGIVAIKRATSELPDVLDETGRAFERLGIKTKEQLRLSAQMALADFETVRQSGQATQADLQKAYEKTIQLAYASGDAQSIAAANAKAASLGLSIQVSETGQVSVKANNAVEESLHRVRNATGNAGDGFDDLGRRGVRAGNDTTEAWEEARKATEAAMASQGKMKASKTGTTAKHGLSVEEIEQRLKDIGYEGDTKQKAKELFQDAEPVAGGYYKSASNEWVKRKYGTTAYDNQKALGNAMYVMEQIERLEQYVGKNGRSIGSSSLNDYAPSIPSVPSTKDYGKGGDSVNYNIQFGGQTLSLTGDASQKDVMTNLVNQLKGIAKST</sequence>
<evidence type="ECO:0000313" key="4">
    <source>
        <dbReference type="Proteomes" id="UP000023774"/>
    </source>
</evidence>
<protein>
    <recommendedName>
        <fullName evidence="2">Tape measure protein N-terminal domain-containing protein</fullName>
    </recommendedName>
</protein>
<dbReference type="HOGENOM" id="CLU_004499_0_0_6"/>
<dbReference type="InterPro" id="IPR013491">
    <property type="entry name" value="Tape_meas_N"/>
</dbReference>